<evidence type="ECO:0000256" key="6">
    <source>
        <dbReference type="ARBA" id="ARBA00022968"/>
    </source>
</evidence>
<evidence type="ECO:0000256" key="5">
    <source>
        <dbReference type="ARBA" id="ARBA00022692"/>
    </source>
</evidence>
<dbReference type="InterPro" id="IPR003406">
    <property type="entry name" value="Glyco_trans_14"/>
</dbReference>
<keyword evidence="6" id="KW-0735">Signal-anchor</keyword>
<evidence type="ECO:0000256" key="10">
    <source>
        <dbReference type="ARBA" id="ARBA00038150"/>
    </source>
</evidence>
<dbReference type="AlphaFoldDB" id="A0A8W8NTK0"/>
<comment type="pathway">
    <text evidence="2">Protein modification; protein glycosylation.</text>
</comment>
<name>A0A8W8NTK0_MAGGI</name>
<dbReference type="Pfam" id="PF02485">
    <property type="entry name" value="Branch"/>
    <property type="match status" value="1"/>
</dbReference>
<keyword evidence="3" id="KW-0328">Glycosyltransferase</keyword>
<evidence type="ECO:0000256" key="1">
    <source>
        <dbReference type="ARBA" id="ARBA00004606"/>
    </source>
</evidence>
<accession>A0A8W8NTK0</accession>
<evidence type="ECO:0000256" key="3">
    <source>
        <dbReference type="ARBA" id="ARBA00022676"/>
    </source>
</evidence>
<keyword evidence="12" id="KW-1185">Reference proteome</keyword>
<dbReference type="Proteomes" id="UP000005408">
    <property type="component" value="Unassembled WGS sequence"/>
</dbReference>
<keyword evidence="5" id="KW-0812">Transmembrane</keyword>
<evidence type="ECO:0000256" key="8">
    <source>
        <dbReference type="ARBA" id="ARBA00023136"/>
    </source>
</evidence>
<evidence type="ECO:0000256" key="4">
    <source>
        <dbReference type="ARBA" id="ARBA00022679"/>
    </source>
</evidence>
<evidence type="ECO:0000313" key="12">
    <source>
        <dbReference type="Proteomes" id="UP000005408"/>
    </source>
</evidence>
<organism evidence="11 12">
    <name type="scientific">Magallana gigas</name>
    <name type="common">Pacific oyster</name>
    <name type="synonym">Crassostrea gigas</name>
    <dbReference type="NCBI Taxonomy" id="29159"/>
    <lineage>
        <taxon>Eukaryota</taxon>
        <taxon>Metazoa</taxon>
        <taxon>Spiralia</taxon>
        <taxon>Lophotrochozoa</taxon>
        <taxon>Mollusca</taxon>
        <taxon>Bivalvia</taxon>
        <taxon>Autobranchia</taxon>
        <taxon>Pteriomorphia</taxon>
        <taxon>Ostreida</taxon>
        <taxon>Ostreoidea</taxon>
        <taxon>Ostreidae</taxon>
        <taxon>Magallana</taxon>
    </lineage>
</organism>
<keyword evidence="7" id="KW-1133">Transmembrane helix</keyword>
<evidence type="ECO:0000256" key="7">
    <source>
        <dbReference type="ARBA" id="ARBA00022989"/>
    </source>
</evidence>
<comment type="subcellular location">
    <subcellularLocation>
        <location evidence="1">Membrane</location>
        <topology evidence="1">Single-pass type II membrane protein</topology>
    </subcellularLocation>
</comment>
<keyword evidence="8" id="KW-0472">Membrane</keyword>
<protein>
    <submittedName>
        <fullName evidence="11">Uncharacterized protein</fullName>
    </submittedName>
</protein>
<keyword evidence="9" id="KW-0325">Glycoprotein</keyword>
<keyword evidence="4" id="KW-0808">Transferase</keyword>
<sequence>STVSKSLKLEDVIYKGYFRLKADLNCMTDLLNYSDVKWKYLINLPAQEYPLKTNSEIVKVLQILNGTNSIESYYDKASHYRTNQTYKENYKTSKLEPTGKIKAPAPHNVTVAKGSAYSTFSRSFVEFALRNPKARDILKWTEDTLSPDETFWATLVFNKELGAPGIQYLASGVPNRKSWITVGVMWQSKGPAREVCHGMYVRNICVFGLGDLNKIVQEKTLFINKFYHYYQPFALMCMEEWYFNKTFTTVPFENYFYKGLIKF</sequence>
<dbReference type="EnsemblMetazoa" id="G6702.2">
    <property type="protein sequence ID" value="G6702.2:cds"/>
    <property type="gene ID" value="G6702"/>
</dbReference>
<evidence type="ECO:0000256" key="2">
    <source>
        <dbReference type="ARBA" id="ARBA00004922"/>
    </source>
</evidence>
<comment type="similarity">
    <text evidence="10">Belongs to the glycosyltransferase 14 family.</text>
</comment>
<proteinExistence type="inferred from homology"/>
<evidence type="ECO:0000256" key="9">
    <source>
        <dbReference type="ARBA" id="ARBA00023180"/>
    </source>
</evidence>
<dbReference type="GO" id="GO:0008375">
    <property type="term" value="F:acetylglucosaminyltransferase activity"/>
    <property type="evidence" value="ECO:0007669"/>
    <property type="project" value="TreeGrafter"/>
</dbReference>
<dbReference type="PANTHER" id="PTHR19297">
    <property type="entry name" value="GLYCOSYLTRANSFERASE 14 FAMILY MEMBER"/>
    <property type="match status" value="1"/>
</dbReference>
<dbReference type="GO" id="GO:0016020">
    <property type="term" value="C:membrane"/>
    <property type="evidence" value="ECO:0007669"/>
    <property type="project" value="UniProtKB-SubCell"/>
</dbReference>
<reference evidence="11" key="1">
    <citation type="submission" date="2022-08" db="UniProtKB">
        <authorList>
            <consortium name="EnsemblMetazoa"/>
        </authorList>
    </citation>
    <scope>IDENTIFICATION</scope>
    <source>
        <strain evidence="11">05x7-T-G4-1.051#20</strain>
    </source>
</reference>
<dbReference type="PANTHER" id="PTHR19297:SF191">
    <property type="entry name" value="PROTEIN XYLOSYLTRANSFERASE"/>
    <property type="match status" value="1"/>
</dbReference>
<evidence type="ECO:0000313" key="11">
    <source>
        <dbReference type="EnsemblMetazoa" id="G6702.2:cds"/>
    </source>
</evidence>